<dbReference type="AlphaFoldDB" id="A0A2C9KED0"/>
<dbReference type="VEuPathDB" id="VectorBase:BGLAX_036218"/>
<keyword evidence="1" id="KW-0812">Transmembrane</keyword>
<evidence type="ECO:0000313" key="3">
    <source>
        <dbReference type="Proteomes" id="UP000076420"/>
    </source>
</evidence>
<proteinExistence type="predicted"/>
<gene>
    <name evidence="2" type="primary">106054753</name>
</gene>
<evidence type="ECO:0000256" key="1">
    <source>
        <dbReference type="SAM" id="Phobius"/>
    </source>
</evidence>
<evidence type="ECO:0008006" key="4">
    <source>
        <dbReference type="Google" id="ProtNLM"/>
    </source>
</evidence>
<keyword evidence="1" id="KW-1133">Transmembrane helix</keyword>
<organism evidence="2 3">
    <name type="scientific">Biomphalaria glabrata</name>
    <name type="common">Bloodfluke planorb</name>
    <name type="synonym">Freshwater snail</name>
    <dbReference type="NCBI Taxonomy" id="6526"/>
    <lineage>
        <taxon>Eukaryota</taxon>
        <taxon>Metazoa</taxon>
        <taxon>Spiralia</taxon>
        <taxon>Lophotrochozoa</taxon>
        <taxon>Mollusca</taxon>
        <taxon>Gastropoda</taxon>
        <taxon>Heterobranchia</taxon>
        <taxon>Euthyneura</taxon>
        <taxon>Panpulmonata</taxon>
        <taxon>Hygrophila</taxon>
        <taxon>Lymnaeoidea</taxon>
        <taxon>Planorbidae</taxon>
        <taxon>Biomphalaria</taxon>
    </lineage>
</organism>
<dbReference type="Proteomes" id="UP000076420">
    <property type="component" value="Unassembled WGS sequence"/>
</dbReference>
<protein>
    <recommendedName>
        <fullName evidence="4">SEA domain-containing protein</fullName>
    </recommendedName>
</protein>
<feature type="transmembrane region" description="Helical" evidence="1">
    <location>
        <begin position="121"/>
        <end position="147"/>
    </location>
</feature>
<dbReference type="VEuPathDB" id="VectorBase:BGLB018200"/>
<evidence type="ECO:0000313" key="2">
    <source>
        <dbReference type="EnsemblMetazoa" id="BGLB018200-PA"/>
    </source>
</evidence>
<reference evidence="2" key="1">
    <citation type="submission" date="2020-05" db="UniProtKB">
        <authorList>
            <consortium name="EnsemblMetazoa"/>
        </authorList>
    </citation>
    <scope>IDENTIFICATION</scope>
    <source>
        <strain evidence="2">BB02</strain>
    </source>
</reference>
<accession>A0A2C9KED0</accession>
<keyword evidence="1" id="KW-0472">Membrane</keyword>
<sequence length="267" mass="30217">MPLHSPIIKLDNHFRSFLNAQIIVLSLRSGSLIVDFDLIYGNNEDPTKVVQAVKALLVKPFQLENQTFKVESLNFSDASFDSSTNPCKIREALYECLATEVCVENATTAICSPNTSDDNRLTIGLAVGIPLFCLLCAVVIVVVCFWVRHQKKRMGRDDSADDESYFHQPFASALPTRGIWDRRSHPGSYLNERLSAVSSDSSSGQIVVRKKHQFDDSYKDSPWNKGKKNEDDDQGRFTWDFLYKTLQIDEDFQIPRPQLDPGYTSDI</sequence>
<dbReference type="EnsemblMetazoa" id="BGLB018200-RA">
    <property type="protein sequence ID" value="BGLB018200-PA"/>
    <property type="gene ID" value="BGLB018200"/>
</dbReference>
<name>A0A2C9KED0_BIOGL</name>
<dbReference type="KEGG" id="bgt:106054753"/>